<dbReference type="AlphaFoldDB" id="A0A0B3RQK3"/>
<protein>
    <submittedName>
        <fullName evidence="1">Coenzyme PQQ biosynthesis protein PqqD</fullName>
    </submittedName>
</protein>
<dbReference type="InterPro" id="IPR008792">
    <property type="entry name" value="PQQD"/>
</dbReference>
<organism evidence="1 2">
    <name type="scientific">Mameliella alba</name>
    <dbReference type="NCBI Taxonomy" id="561184"/>
    <lineage>
        <taxon>Bacteria</taxon>
        <taxon>Pseudomonadati</taxon>
        <taxon>Pseudomonadota</taxon>
        <taxon>Alphaproteobacteria</taxon>
        <taxon>Rhodobacterales</taxon>
        <taxon>Roseobacteraceae</taxon>
        <taxon>Mameliella</taxon>
    </lineage>
</organism>
<proteinExistence type="predicted"/>
<dbReference type="EMBL" id="JSUQ01000030">
    <property type="protein sequence ID" value="KHQ50147.1"/>
    <property type="molecule type" value="Genomic_DNA"/>
</dbReference>
<sequence>MTDTTIAATDVFSLRDDQMSADLGSELLMMRVDTGHYYSVEDTAKAIWELIDGQRDVEGIVQALMAEYEVDYDTCITETRTFLANLLTQDLVKAR</sequence>
<accession>A0A0B3RQK3</accession>
<dbReference type="Proteomes" id="UP000030960">
    <property type="component" value="Unassembled WGS sequence"/>
</dbReference>
<evidence type="ECO:0000313" key="1">
    <source>
        <dbReference type="EMBL" id="KHQ50147.1"/>
    </source>
</evidence>
<dbReference type="Gene3D" id="1.10.10.1150">
    <property type="entry name" value="Coenzyme PQQ synthesis protein D (PqqD)"/>
    <property type="match status" value="1"/>
</dbReference>
<keyword evidence="2" id="KW-1185">Reference proteome</keyword>
<evidence type="ECO:0000313" key="2">
    <source>
        <dbReference type="Proteomes" id="UP000030960"/>
    </source>
</evidence>
<dbReference type="InterPro" id="IPR041881">
    <property type="entry name" value="PqqD_sf"/>
</dbReference>
<dbReference type="Pfam" id="PF05402">
    <property type="entry name" value="PqqD"/>
    <property type="match status" value="1"/>
</dbReference>
<name>A0A0B3RQK3_9RHOB</name>
<reference evidence="1 2" key="1">
    <citation type="submission" date="2014-10" db="EMBL/GenBank/DDBJ databases">
        <title>Genome sequence of Ponticoccus sp. strain UMTAT08 isolated from clonal culture of toxic dinoflagellate Alexandrium tamiyavanichii.</title>
        <authorList>
            <person name="Gan H.Y."/>
            <person name="Muhd D.-D."/>
            <person name="Mohd Noor M.E."/>
            <person name="Yeong Y.S."/>
            <person name="Usup G."/>
        </authorList>
    </citation>
    <scope>NUCLEOTIDE SEQUENCE [LARGE SCALE GENOMIC DNA]</scope>
    <source>
        <strain evidence="1 2">UMTAT08</strain>
    </source>
</reference>
<comment type="caution">
    <text evidence="1">The sequence shown here is derived from an EMBL/GenBank/DDBJ whole genome shotgun (WGS) entry which is preliminary data.</text>
</comment>
<dbReference type="RefSeq" id="WP_043146519.1">
    <property type="nucleotide sequence ID" value="NZ_JSUQ01000030.1"/>
</dbReference>
<gene>
    <name evidence="1" type="ORF">OA50_05266</name>
</gene>
<dbReference type="OrthoDB" id="7875333at2"/>